<comment type="caution">
    <text evidence="5">Lacks conserved residue(s) required for the propagation of feature annotation.</text>
</comment>
<gene>
    <name evidence="8" type="ORF">GPECTOR_59g626</name>
</gene>
<dbReference type="Pfam" id="PF00082">
    <property type="entry name" value="Peptidase_S8"/>
    <property type="match status" value="1"/>
</dbReference>
<dbReference type="InterPro" id="IPR050131">
    <property type="entry name" value="Peptidase_S8_subtilisin-like"/>
</dbReference>
<dbReference type="AlphaFoldDB" id="A0A150G564"/>
<dbReference type="GO" id="GO:0005615">
    <property type="term" value="C:extracellular space"/>
    <property type="evidence" value="ECO:0007669"/>
    <property type="project" value="TreeGrafter"/>
</dbReference>
<evidence type="ECO:0000259" key="7">
    <source>
        <dbReference type="Pfam" id="PF00082"/>
    </source>
</evidence>
<evidence type="ECO:0000256" key="2">
    <source>
        <dbReference type="ARBA" id="ARBA00022670"/>
    </source>
</evidence>
<comment type="caution">
    <text evidence="8">The sequence shown here is derived from an EMBL/GenBank/DDBJ whole genome shotgun (WGS) entry which is preliminary data.</text>
</comment>
<feature type="domain" description="Peptidase S8/S53" evidence="7">
    <location>
        <begin position="274"/>
        <end position="359"/>
    </location>
</feature>
<dbReference type="GO" id="GO:0006508">
    <property type="term" value="P:proteolysis"/>
    <property type="evidence" value="ECO:0007669"/>
    <property type="project" value="UniProtKB-KW"/>
</dbReference>
<keyword evidence="2" id="KW-0645">Protease</keyword>
<dbReference type="EMBL" id="LSYV01000060">
    <property type="protein sequence ID" value="KXZ45019.1"/>
    <property type="molecule type" value="Genomic_DNA"/>
</dbReference>
<proteinExistence type="inferred from homology"/>
<keyword evidence="9" id="KW-1185">Reference proteome</keyword>
<feature type="compositionally biased region" description="Basic and acidic residues" evidence="6">
    <location>
        <begin position="133"/>
        <end position="143"/>
    </location>
</feature>
<comment type="similarity">
    <text evidence="1 5">Belongs to the peptidase S8 family.</text>
</comment>
<dbReference type="STRING" id="33097.A0A150G564"/>
<protein>
    <recommendedName>
        <fullName evidence="7">Peptidase S8/S53 domain-containing protein</fullName>
    </recommendedName>
</protein>
<feature type="region of interest" description="Disordered" evidence="6">
    <location>
        <begin position="116"/>
        <end position="184"/>
    </location>
</feature>
<dbReference type="InterPro" id="IPR000209">
    <property type="entry name" value="Peptidase_S8/S53_dom"/>
</dbReference>
<evidence type="ECO:0000313" key="8">
    <source>
        <dbReference type="EMBL" id="KXZ45019.1"/>
    </source>
</evidence>
<dbReference type="InterPro" id="IPR023828">
    <property type="entry name" value="Peptidase_S8_Ser-AS"/>
</dbReference>
<evidence type="ECO:0000256" key="4">
    <source>
        <dbReference type="ARBA" id="ARBA00022825"/>
    </source>
</evidence>
<dbReference type="PANTHER" id="PTHR43806:SF11">
    <property type="entry name" value="CEREVISIN-RELATED"/>
    <property type="match status" value="1"/>
</dbReference>
<dbReference type="OrthoDB" id="539601at2759"/>
<sequence>MNPELHFPDTPGPAPLPFPSAHIGAAAQAPPAPAPAATASPPMDDWILVLNPTVDPEAFAAELCAADSPLRKAHAFACTGTLTTLLRAVTGCFTRAAIRELSQRYKGSLDHVTRDRGLPRASTCTSSTRAIRATHDPVPDHCRASSPSSSIPSLLPVSPPTPSPPDPSDRLRPPPAPGASGASRVAAGWSVLDGSGAPEATDDCYGHGTHVAALVAGLSSGVAKNATLHPVKVLDCYGNANESTLLQGLDWVARNLQRPAVVHMSIEGYYSTAINAAVDELVNRGSCLDLFAPGVSILSAVPWSDSALATKTGTSMAAPFASGVAAAYLQTNPGASSADVLQRLLRSARPGGVSDDRYGLATFTPAGGSTSASTSTSPSSSFSPSSGAASTAAAASPSLAATLSAAAWGPLDISSTPNRLLQSVLEVPDTAPDVVYSFTPSRDLSVTASTCGSSFDTVLLLGLGGLAPEQVLANDDDPGCGTASRLDAALPAGVTAYWVVSGFNGAAGTFRFSLTCGSCVAAGGAAEAAAASAASM</sequence>
<dbReference type="PROSITE" id="PS00138">
    <property type="entry name" value="SUBTILASE_SER"/>
    <property type="match status" value="1"/>
</dbReference>
<dbReference type="GO" id="GO:0004252">
    <property type="term" value="F:serine-type endopeptidase activity"/>
    <property type="evidence" value="ECO:0007669"/>
    <property type="project" value="InterPro"/>
</dbReference>
<dbReference type="PROSITE" id="PS51892">
    <property type="entry name" value="SUBTILASE"/>
    <property type="match status" value="1"/>
</dbReference>
<dbReference type="Proteomes" id="UP000075714">
    <property type="component" value="Unassembled WGS sequence"/>
</dbReference>
<evidence type="ECO:0000313" key="9">
    <source>
        <dbReference type="Proteomes" id="UP000075714"/>
    </source>
</evidence>
<feature type="compositionally biased region" description="Low complexity" evidence="6">
    <location>
        <begin position="25"/>
        <end position="39"/>
    </location>
</feature>
<reference evidence="9" key="1">
    <citation type="journal article" date="2016" name="Nat. Commun.">
        <title>The Gonium pectorale genome demonstrates co-option of cell cycle regulation during the evolution of multicellularity.</title>
        <authorList>
            <person name="Hanschen E.R."/>
            <person name="Marriage T.N."/>
            <person name="Ferris P.J."/>
            <person name="Hamaji T."/>
            <person name="Toyoda A."/>
            <person name="Fujiyama A."/>
            <person name="Neme R."/>
            <person name="Noguchi H."/>
            <person name="Minakuchi Y."/>
            <person name="Suzuki M."/>
            <person name="Kawai-Toyooka H."/>
            <person name="Smith D.R."/>
            <person name="Sparks H."/>
            <person name="Anderson J."/>
            <person name="Bakaric R."/>
            <person name="Luria V."/>
            <person name="Karger A."/>
            <person name="Kirschner M.W."/>
            <person name="Durand P.M."/>
            <person name="Michod R.E."/>
            <person name="Nozaki H."/>
            <person name="Olson B.J."/>
        </authorList>
    </citation>
    <scope>NUCLEOTIDE SEQUENCE [LARGE SCALE GENOMIC DNA]</scope>
    <source>
        <strain evidence="9">NIES-2863</strain>
    </source>
</reference>
<dbReference type="InterPro" id="IPR036852">
    <property type="entry name" value="Peptidase_S8/S53_dom_sf"/>
</dbReference>
<evidence type="ECO:0000256" key="1">
    <source>
        <dbReference type="ARBA" id="ARBA00011073"/>
    </source>
</evidence>
<evidence type="ECO:0000256" key="5">
    <source>
        <dbReference type="PROSITE-ProRule" id="PRU01240"/>
    </source>
</evidence>
<accession>A0A150G564</accession>
<organism evidence="8 9">
    <name type="scientific">Gonium pectorale</name>
    <name type="common">Green alga</name>
    <dbReference type="NCBI Taxonomy" id="33097"/>
    <lineage>
        <taxon>Eukaryota</taxon>
        <taxon>Viridiplantae</taxon>
        <taxon>Chlorophyta</taxon>
        <taxon>core chlorophytes</taxon>
        <taxon>Chlorophyceae</taxon>
        <taxon>CS clade</taxon>
        <taxon>Chlamydomonadales</taxon>
        <taxon>Volvocaceae</taxon>
        <taxon>Gonium</taxon>
    </lineage>
</organism>
<name>A0A150G564_GONPE</name>
<dbReference type="SUPFAM" id="SSF52743">
    <property type="entry name" value="Subtilisin-like"/>
    <property type="match status" value="1"/>
</dbReference>
<keyword evidence="4" id="KW-0720">Serine protease</keyword>
<evidence type="ECO:0000256" key="6">
    <source>
        <dbReference type="SAM" id="MobiDB-lite"/>
    </source>
</evidence>
<dbReference type="PANTHER" id="PTHR43806">
    <property type="entry name" value="PEPTIDASE S8"/>
    <property type="match status" value="1"/>
</dbReference>
<evidence type="ECO:0000256" key="3">
    <source>
        <dbReference type="ARBA" id="ARBA00022801"/>
    </source>
</evidence>
<feature type="region of interest" description="Disordered" evidence="6">
    <location>
        <begin position="1"/>
        <end position="39"/>
    </location>
</feature>
<dbReference type="Gene3D" id="3.40.50.200">
    <property type="entry name" value="Peptidase S8/S53 domain"/>
    <property type="match status" value="2"/>
</dbReference>
<feature type="compositionally biased region" description="Low complexity" evidence="6">
    <location>
        <begin position="144"/>
        <end position="156"/>
    </location>
</feature>
<feature type="region of interest" description="Disordered" evidence="6">
    <location>
        <begin position="366"/>
        <end position="387"/>
    </location>
</feature>
<feature type="compositionally biased region" description="Pro residues" evidence="6">
    <location>
        <begin position="157"/>
        <end position="166"/>
    </location>
</feature>
<keyword evidence="3" id="KW-0378">Hydrolase</keyword>